<evidence type="ECO:0000256" key="10">
    <source>
        <dbReference type="ARBA" id="ARBA00022801"/>
    </source>
</evidence>
<keyword evidence="9 12" id="KW-0255">Endonuclease</keyword>
<keyword evidence="11" id="KW-0460">Magnesium</keyword>
<dbReference type="InterPro" id="IPR004641">
    <property type="entry name" value="RNase_HIII"/>
</dbReference>
<comment type="catalytic activity">
    <reaction evidence="1 12 13">
        <text>Endonucleolytic cleavage to 5'-phosphomonoester.</text>
        <dbReference type="EC" id="3.1.26.4"/>
    </reaction>
</comment>
<keyword evidence="8 12" id="KW-0479">Metal-binding</keyword>
<proteinExistence type="inferred from homology"/>
<gene>
    <name evidence="15" type="ORF">CBW65_01500</name>
</gene>
<dbReference type="NCBIfam" id="TIGR00716">
    <property type="entry name" value="rnhC"/>
    <property type="match status" value="1"/>
</dbReference>
<dbReference type="GO" id="GO:0005737">
    <property type="term" value="C:cytoplasm"/>
    <property type="evidence" value="ECO:0007669"/>
    <property type="project" value="UniProtKB-SubCell"/>
</dbReference>
<dbReference type="GO" id="GO:0046872">
    <property type="term" value="F:metal ion binding"/>
    <property type="evidence" value="ECO:0007669"/>
    <property type="project" value="UniProtKB-KW"/>
</dbReference>
<evidence type="ECO:0000313" key="15">
    <source>
        <dbReference type="EMBL" id="ARU59878.1"/>
    </source>
</evidence>
<dbReference type="Proteomes" id="UP000195437">
    <property type="component" value="Chromosome"/>
</dbReference>
<dbReference type="EMBL" id="CP021434">
    <property type="protein sequence ID" value="ARU59878.1"/>
    <property type="molecule type" value="Genomic_DNA"/>
</dbReference>
<feature type="binding site" evidence="12">
    <location>
        <position position="110"/>
    </location>
    <ligand>
        <name>a divalent metal cation</name>
        <dbReference type="ChEBI" id="CHEBI:60240"/>
    </ligand>
</feature>
<dbReference type="KEGG" id="tum:CBW65_01500"/>
<evidence type="ECO:0000256" key="13">
    <source>
        <dbReference type="RuleBase" id="RU003515"/>
    </source>
</evidence>
<organism evidence="15 16">
    <name type="scientific">Tumebacillus avium</name>
    <dbReference type="NCBI Taxonomy" id="1903704"/>
    <lineage>
        <taxon>Bacteria</taxon>
        <taxon>Bacillati</taxon>
        <taxon>Bacillota</taxon>
        <taxon>Bacilli</taxon>
        <taxon>Bacillales</taxon>
        <taxon>Alicyclobacillaceae</taxon>
        <taxon>Tumebacillus</taxon>
    </lineage>
</organism>
<evidence type="ECO:0000259" key="14">
    <source>
        <dbReference type="PROSITE" id="PS51975"/>
    </source>
</evidence>
<evidence type="ECO:0000313" key="16">
    <source>
        <dbReference type="Proteomes" id="UP000195437"/>
    </source>
</evidence>
<dbReference type="EC" id="3.1.26.4" evidence="13"/>
<dbReference type="RefSeq" id="WP_087455265.1">
    <property type="nucleotide sequence ID" value="NZ_CP021434.1"/>
</dbReference>
<evidence type="ECO:0000256" key="11">
    <source>
        <dbReference type="ARBA" id="ARBA00022842"/>
    </source>
</evidence>
<evidence type="ECO:0000256" key="4">
    <source>
        <dbReference type="ARBA" id="ARBA00004496"/>
    </source>
</evidence>
<evidence type="ECO:0000256" key="3">
    <source>
        <dbReference type="ARBA" id="ARBA00004065"/>
    </source>
</evidence>
<keyword evidence="16" id="KW-1185">Reference proteome</keyword>
<dbReference type="GO" id="GO:0004523">
    <property type="term" value="F:RNA-DNA hybrid ribonuclease activity"/>
    <property type="evidence" value="ECO:0007669"/>
    <property type="project" value="UniProtKB-UniRule"/>
</dbReference>
<evidence type="ECO:0000256" key="5">
    <source>
        <dbReference type="ARBA" id="ARBA00008378"/>
    </source>
</evidence>
<evidence type="ECO:0000256" key="7">
    <source>
        <dbReference type="ARBA" id="ARBA00022722"/>
    </source>
</evidence>
<dbReference type="InterPro" id="IPR024567">
    <property type="entry name" value="RNase_HII/HIII_dom"/>
</dbReference>
<dbReference type="OrthoDB" id="9777935at2"/>
<reference evidence="16" key="1">
    <citation type="submission" date="2017-05" db="EMBL/GenBank/DDBJ databases">
        <authorList>
            <person name="Sung H."/>
        </authorList>
    </citation>
    <scope>NUCLEOTIDE SEQUENCE [LARGE SCALE GENOMIC DNA]</scope>
    <source>
        <strain evidence="16">AR23208</strain>
    </source>
</reference>
<comment type="similarity">
    <text evidence="5">Belongs to the RNase HII family. RnhC subfamily.</text>
</comment>
<dbReference type="InterPro" id="IPR012337">
    <property type="entry name" value="RNaseH-like_sf"/>
</dbReference>
<dbReference type="InterPro" id="IPR001352">
    <property type="entry name" value="RNase_HII/HIII"/>
</dbReference>
<comment type="cofactor">
    <cofactor evidence="2">
        <name>Mg(2+)</name>
        <dbReference type="ChEBI" id="CHEBI:18420"/>
    </cofactor>
</comment>
<comment type="cofactor">
    <cofactor evidence="12">
        <name>Mn(2+)</name>
        <dbReference type="ChEBI" id="CHEBI:29035"/>
    </cofactor>
    <cofactor evidence="12">
        <name>Mg(2+)</name>
        <dbReference type="ChEBI" id="CHEBI:18420"/>
    </cofactor>
    <text evidence="12">Manganese or magnesium. Binds 1 divalent metal ion per monomer in the absence of substrate. May bind a second metal ion after substrate binding.</text>
</comment>
<dbReference type="SUPFAM" id="SSF53098">
    <property type="entry name" value="Ribonuclease H-like"/>
    <property type="match status" value="1"/>
</dbReference>
<comment type="function">
    <text evidence="3 13">Endonuclease that specifically degrades the RNA of RNA-DNA hybrids.</text>
</comment>
<dbReference type="GO" id="GO:0043137">
    <property type="term" value="P:DNA replication, removal of RNA primer"/>
    <property type="evidence" value="ECO:0007669"/>
    <property type="project" value="TreeGrafter"/>
</dbReference>
<dbReference type="GO" id="GO:0006298">
    <property type="term" value="P:mismatch repair"/>
    <property type="evidence" value="ECO:0007669"/>
    <property type="project" value="TreeGrafter"/>
</dbReference>
<evidence type="ECO:0000256" key="1">
    <source>
        <dbReference type="ARBA" id="ARBA00000077"/>
    </source>
</evidence>
<dbReference type="Gene3D" id="3.30.420.10">
    <property type="entry name" value="Ribonuclease H-like superfamily/Ribonuclease H"/>
    <property type="match status" value="1"/>
</dbReference>
<dbReference type="GO" id="GO:0032299">
    <property type="term" value="C:ribonuclease H2 complex"/>
    <property type="evidence" value="ECO:0007669"/>
    <property type="project" value="TreeGrafter"/>
</dbReference>
<dbReference type="Pfam" id="PF01351">
    <property type="entry name" value="RNase_HII"/>
    <property type="match status" value="1"/>
</dbReference>
<evidence type="ECO:0000256" key="8">
    <source>
        <dbReference type="ARBA" id="ARBA00022723"/>
    </source>
</evidence>
<dbReference type="PANTHER" id="PTHR10954:SF23">
    <property type="entry name" value="RIBONUCLEASE"/>
    <property type="match status" value="1"/>
</dbReference>
<dbReference type="GO" id="GO:0003723">
    <property type="term" value="F:RNA binding"/>
    <property type="evidence" value="ECO:0007669"/>
    <property type="project" value="UniProtKB-UniRule"/>
</dbReference>
<feature type="binding site" evidence="12">
    <location>
        <position position="111"/>
    </location>
    <ligand>
        <name>a divalent metal cation</name>
        <dbReference type="ChEBI" id="CHEBI:60240"/>
    </ligand>
</feature>
<evidence type="ECO:0000256" key="2">
    <source>
        <dbReference type="ARBA" id="ARBA00001946"/>
    </source>
</evidence>
<name>A0A1Y0IHC5_9BACL</name>
<evidence type="ECO:0000256" key="9">
    <source>
        <dbReference type="ARBA" id="ARBA00022759"/>
    </source>
</evidence>
<accession>A0A1Y0IHC5</accession>
<keyword evidence="6" id="KW-0963">Cytoplasm</keyword>
<evidence type="ECO:0000256" key="6">
    <source>
        <dbReference type="ARBA" id="ARBA00022490"/>
    </source>
</evidence>
<dbReference type="PROSITE" id="PS51975">
    <property type="entry name" value="RNASE_H_2"/>
    <property type="match status" value="1"/>
</dbReference>
<dbReference type="CDD" id="cd06590">
    <property type="entry name" value="RNase_HII_bacteria_HIII_like"/>
    <property type="match status" value="1"/>
</dbReference>
<feature type="domain" description="RNase H type-2" evidence="14">
    <location>
        <begin position="104"/>
        <end position="321"/>
    </location>
</feature>
<sequence length="321" mass="35132">MKITDLTSASNRVEELCKTNGLEILEQKEIPYGRQFRVRAGSATAQLNVYFGKKGLKLVSQGGDNAAKAALEDLMSEMQGGVPSEPKTAKPTKNHPEVVVAYDEPWIGTDESGKGDFFGGLVTAGVIVDPEAVPLLQSLGVDDSKKITDAKIPGLATEIKKICYGKYKVLHLKPAKYNELYEKFQSQGKNLNSLLSWAHSSVIEKLVEIQPVKLVVVDKFANETLIENRLKKLDPTIQLVLVPKAEQNLAVAAASILARDSFLRWHKEAKSEHGIVFPKGASSLVIKAGRAYVQANGTEALREVSKLHFKTAEDIQKAEQI</sequence>
<keyword evidence="7 12" id="KW-0540">Nuclease</keyword>
<comment type="subcellular location">
    <subcellularLocation>
        <location evidence="4">Cytoplasm</location>
    </subcellularLocation>
</comment>
<keyword evidence="10 12" id="KW-0378">Hydrolase</keyword>
<evidence type="ECO:0000256" key="12">
    <source>
        <dbReference type="PROSITE-ProRule" id="PRU01319"/>
    </source>
</evidence>
<dbReference type="PANTHER" id="PTHR10954">
    <property type="entry name" value="RIBONUCLEASE H2 SUBUNIT A"/>
    <property type="match status" value="1"/>
</dbReference>
<feature type="binding site" evidence="12">
    <location>
        <position position="218"/>
    </location>
    <ligand>
        <name>a divalent metal cation</name>
        <dbReference type="ChEBI" id="CHEBI:60240"/>
    </ligand>
</feature>
<dbReference type="AlphaFoldDB" id="A0A1Y0IHC5"/>
<dbReference type="InterPro" id="IPR036397">
    <property type="entry name" value="RNaseH_sf"/>
</dbReference>
<protein>
    <recommendedName>
        <fullName evidence="13">Ribonuclease</fullName>
        <ecNumber evidence="13">3.1.26.4</ecNumber>
    </recommendedName>
</protein>